<dbReference type="Gene3D" id="2.60.40.10">
    <property type="entry name" value="Immunoglobulins"/>
    <property type="match status" value="1"/>
</dbReference>
<dbReference type="SUPFAM" id="SSF63829">
    <property type="entry name" value="Calcium-dependent phosphotriesterase"/>
    <property type="match status" value="4"/>
</dbReference>
<dbReference type="EMBL" id="VOLR01000011">
    <property type="protein sequence ID" value="TWX59632.1"/>
    <property type="molecule type" value="Genomic_DNA"/>
</dbReference>
<feature type="transmembrane region" description="Helical" evidence="2">
    <location>
        <begin position="42"/>
        <end position="60"/>
    </location>
</feature>
<gene>
    <name evidence="4" type="ORF">ESZ26_09315</name>
    <name evidence="5" type="ORF">ESZ27_05315</name>
</gene>
<feature type="transmembrane region" description="Helical" evidence="2">
    <location>
        <begin position="12"/>
        <end position="30"/>
    </location>
</feature>
<evidence type="ECO:0000259" key="3">
    <source>
        <dbReference type="Pfam" id="PF07495"/>
    </source>
</evidence>
<evidence type="ECO:0000256" key="1">
    <source>
        <dbReference type="ARBA" id="ARBA00022553"/>
    </source>
</evidence>
<dbReference type="Gene3D" id="3.30.70.270">
    <property type="match status" value="1"/>
</dbReference>
<dbReference type="Proteomes" id="UP000321917">
    <property type="component" value="Unassembled WGS sequence"/>
</dbReference>
<dbReference type="AlphaFoldDB" id="A0A5C6QL38"/>
<evidence type="ECO:0000256" key="2">
    <source>
        <dbReference type="SAM" id="Phobius"/>
    </source>
</evidence>
<dbReference type="PANTHER" id="PTHR43547">
    <property type="entry name" value="TWO-COMPONENT HISTIDINE KINASE"/>
    <property type="match status" value="1"/>
</dbReference>
<organism evidence="5 7">
    <name type="scientific">Colwellia hornerae</name>
    <dbReference type="NCBI Taxonomy" id="89402"/>
    <lineage>
        <taxon>Bacteria</taxon>
        <taxon>Pseudomonadati</taxon>
        <taxon>Pseudomonadota</taxon>
        <taxon>Gammaproteobacteria</taxon>
        <taxon>Alteromonadales</taxon>
        <taxon>Colwelliaceae</taxon>
        <taxon>Colwellia</taxon>
    </lineage>
</organism>
<protein>
    <submittedName>
        <fullName evidence="5">Diguanylate cyclase</fullName>
    </submittedName>
</protein>
<evidence type="ECO:0000313" key="5">
    <source>
        <dbReference type="EMBL" id="TWX69358.1"/>
    </source>
</evidence>
<evidence type="ECO:0000313" key="7">
    <source>
        <dbReference type="Proteomes" id="UP000321917"/>
    </source>
</evidence>
<keyword evidence="1" id="KW-0597">Phosphoprotein</keyword>
<evidence type="ECO:0000313" key="6">
    <source>
        <dbReference type="Proteomes" id="UP000321525"/>
    </source>
</evidence>
<keyword evidence="2" id="KW-0812">Transmembrane</keyword>
<dbReference type="InterPro" id="IPR011110">
    <property type="entry name" value="Reg_prop"/>
</dbReference>
<accession>A0A5C6QL38</accession>
<dbReference type="Pfam" id="PF07494">
    <property type="entry name" value="Reg_prop"/>
    <property type="match status" value="7"/>
</dbReference>
<keyword evidence="2" id="KW-1133">Transmembrane helix</keyword>
<dbReference type="InterPro" id="IPR011123">
    <property type="entry name" value="Y_Y_Y"/>
</dbReference>
<dbReference type="GO" id="GO:0000155">
    <property type="term" value="F:phosphorelay sensor kinase activity"/>
    <property type="evidence" value="ECO:0007669"/>
    <property type="project" value="TreeGrafter"/>
</dbReference>
<dbReference type="InterPro" id="IPR015943">
    <property type="entry name" value="WD40/YVTN_repeat-like_dom_sf"/>
</dbReference>
<keyword evidence="2" id="KW-0472">Membrane</keyword>
<dbReference type="OrthoDB" id="9772100at2"/>
<evidence type="ECO:0000313" key="4">
    <source>
        <dbReference type="EMBL" id="TWX59632.1"/>
    </source>
</evidence>
<proteinExistence type="predicted"/>
<dbReference type="EMBL" id="VOLQ01000007">
    <property type="protein sequence ID" value="TWX69358.1"/>
    <property type="molecule type" value="Genomic_DNA"/>
</dbReference>
<dbReference type="Proteomes" id="UP000321525">
    <property type="component" value="Unassembled WGS sequence"/>
</dbReference>
<feature type="transmembrane region" description="Helical" evidence="2">
    <location>
        <begin position="837"/>
        <end position="854"/>
    </location>
</feature>
<dbReference type="Gene3D" id="2.130.10.10">
    <property type="entry name" value="YVTN repeat-like/Quinoprotein amine dehydrogenase"/>
    <property type="match status" value="4"/>
</dbReference>
<dbReference type="InterPro" id="IPR013783">
    <property type="entry name" value="Ig-like_fold"/>
</dbReference>
<dbReference type="PANTHER" id="PTHR43547:SF2">
    <property type="entry name" value="HYBRID SIGNAL TRANSDUCTION HISTIDINE KINASE C"/>
    <property type="match status" value="1"/>
</dbReference>
<name>A0A5C6QL38_9GAMM</name>
<feature type="domain" description="Two component regulator three Y" evidence="3">
    <location>
        <begin position="766"/>
        <end position="830"/>
    </location>
</feature>
<dbReference type="InterPro" id="IPR043128">
    <property type="entry name" value="Rev_trsase/Diguanyl_cyclase"/>
</dbReference>
<sequence length="1094" mass="124179">MLIIGLNSNNLLTLATVSTVAFLLPIFLTLNFNISLLYKSPLVKKTLLLLLIIFSCNISAQEVKLFKNFGIDNPMSYNFVRTIAQDEDGFMWFGSSEGLDRFDGHQTLSFHHDSAQPHSLSSNVISRILIDKQQRLWVGTFGGGLNLYREKSQDFLHFTSKTTNTTLTNDTVNALFEDSEGKIWIATENGVNILSTDEGKWSTQHIFQELGNPNSLTHNVALSIIETREQEIWVGTNGGGISVFDLQGNFIKSIKYGDQNSATYINKFVSSLYLDINGDIWIGTVDSGLLKYTPSTEQFIHYQNNIDNQLTISSNAISSIYQDSAQNIWIATDNGLSIYDYKTNHFSRYNNSPNNPYSISNDFVLTFYEDNHKMMWVGTFSGVNRWDPNMATFRQYSTQTNPILKNHNVTSFTQFNQGNVYFSTYSGGIYQLSEVDNSISPVAFNNEFLEYRIMDLFADGNILWIGTRGSGLYSVNLTTNKVTEYRHDEDESSISANSITDIIKDRHGNIWVSTFHQGLNLLNKNGTFKRFISNKSNLEKGPGSNHVVQLLEDDQGFIWLATFGGGLSRFDPSLETFRHFSHEANNPNSLSDDFTWIMLLDHEQNLWFGTQSSGLSMLSQENRYNNNFSFTHLNTKDGMKSLTVYGITQDVYDDIWFSTNKGISRYSTSDKSFKHFNLTHGLVDLEYTHSAVFSSKGSTLYFGAGKGMNSINPEKINTSLLAPEVRLTSILKLNEPMPLGSKLSNLSQLEFDYSDQLISFEYVGLNYANPESTRYKYRLLGFDEEWIAAGKSRRATYTNLPAGSYQLQVIAGNSDNIWSEPSLSLNITVHPAPWNTWWAYLLYAMAVATILLVYSRFLNRKLLFEQQQKSYLEKQVKEKTQKLQSQNSELEHANVLLEKSATVDKVTGVRSRRYLDIYIEQTSQLMNQIHQNILPVQRGTLPRLYVLMVQVNELSNVSNSQLINITDLLLFSRNSDDLVVRWSDDTFAVIGYEKDNNASELAARLASKFEKQFDNKISMNIAYSFYPFNREQPMEISWDQVSVMIELGLTLTSEEPAIAWLGLCEPKIQPFSYLAVVQGADLATLKHNIQIKQG</sequence>
<comment type="caution">
    <text evidence="5">The sequence shown here is derived from an EMBL/GenBank/DDBJ whole genome shotgun (WGS) entry which is preliminary data.</text>
</comment>
<reference evidence="5 7" key="1">
    <citation type="submission" date="2019-07" db="EMBL/GenBank/DDBJ databases">
        <title>Genomes of sea-ice associated Colwellia species.</title>
        <authorList>
            <person name="Bowman J.P."/>
        </authorList>
    </citation>
    <scope>NUCLEOTIDE SEQUENCE [LARGE SCALE GENOMIC DNA]</scope>
    <source>
        <strain evidence="4 6">ACAM 607</strain>
        <strain evidence="5 7">IC036</strain>
    </source>
</reference>
<dbReference type="Pfam" id="PF07495">
    <property type="entry name" value="Y_Y_Y"/>
    <property type="match status" value="1"/>
</dbReference>
<keyword evidence="6" id="KW-1185">Reference proteome</keyword>